<dbReference type="Gene3D" id="3.10.180.10">
    <property type="entry name" value="2,3-Dihydroxybiphenyl 1,2-Dioxygenase, domain 1"/>
    <property type="match status" value="1"/>
</dbReference>
<dbReference type="PANTHER" id="PTHR43048">
    <property type="entry name" value="METHYLMALONYL-COA EPIMERASE"/>
    <property type="match status" value="1"/>
</dbReference>
<name>A0A975J278_9BACT</name>
<dbReference type="EMBL" id="CP073100">
    <property type="protein sequence ID" value="QUE52685.1"/>
    <property type="molecule type" value="Genomic_DNA"/>
</dbReference>
<dbReference type="CDD" id="cd08353">
    <property type="entry name" value="VOC_like"/>
    <property type="match status" value="1"/>
</dbReference>
<accession>A0A975J278</accession>
<dbReference type="GO" id="GO:0004493">
    <property type="term" value="F:methylmalonyl-CoA epimerase activity"/>
    <property type="evidence" value="ECO:0007669"/>
    <property type="project" value="TreeGrafter"/>
</dbReference>
<dbReference type="Proteomes" id="UP000676169">
    <property type="component" value="Chromosome"/>
</dbReference>
<dbReference type="InterPro" id="IPR037523">
    <property type="entry name" value="VOC_core"/>
</dbReference>
<dbReference type="GO" id="GO:0046872">
    <property type="term" value="F:metal ion binding"/>
    <property type="evidence" value="ECO:0007669"/>
    <property type="project" value="UniProtKB-KW"/>
</dbReference>
<dbReference type="InterPro" id="IPR029068">
    <property type="entry name" value="Glyas_Bleomycin-R_OHBP_Dase"/>
</dbReference>
<dbReference type="KEGG" id="lamb:KBB96_07265"/>
<dbReference type="AlphaFoldDB" id="A0A975J278"/>
<protein>
    <submittedName>
        <fullName evidence="3">VOC family protein</fullName>
    </submittedName>
</protein>
<keyword evidence="1" id="KW-0479">Metal-binding</keyword>
<gene>
    <name evidence="3" type="ORF">KBB96_07265</name>
</gene>
<evidence type="ECO:0000313" key="4">
    <source>
        <dbReference type="Proteomes" id="UP000676169"/>
    </source>
</evidence>
<evidence type="ECO:0000259" key="2">
    <source>
        <dbReference type="PROSITE" id="PS51819"/>
    </source>
</evidence>
<dbReference type="InterPro" id="IPR051785">
    <property type="entry name" value="MMCE/EMCE_epimerase"/>
</dbReference>
<dbReference type="RefSeq" id="WP_211633947.1">
    <property type="nucleotide sequence ID" value="NZ_CP073100.1"/>
</dbReference>
<proteinExistence type="predicted"/>
<reference evidence="3" key="1">
    <citation type="submission" date="2021-04" db="EMBL/GenBank/DDBJ databases">
        <title>Luteolibacter sp. 32A isolated from the skin of an Anderson's salamander (Ambystoma andersonii).</title>
        <authorList>
            <person name="Spergser J."/>
            <person name="Busse H.-J."/>
        </authorList>
    </citation>
    <scope>NUCLEOTIDE SEQUENCE</scope>
    <source>
        <strain evidence="3">32A</strain>
    </source>
</reference>
<dbReference type="SUPFAM" id="SSF54593">
    <property type="entry name" value="Glyoxalase/Bleomycin resistance protein/Dihydroxybiphenyl dioxygenase"/>
    <property type="match status" value="1"/>
</dbReference>
<keyword evidence="4" id="KW-1185">Reference proteome</keyword>
<dbReference type="Pfam" id="PF00903">
    <property type="entry name" value="Glyoxalase"/>
    <property type="match status" value="1"/>
</dbReference>
<dbReference type="PROSITE" id="PS51819">
    <property type="entry name" value="VOC"/>
    <property type="match status" value="1"/>
</dbReference>
<evidence type="ECO:0000256" key="1">
    <source>
        <dbReference type="ARBA" id="ARBA00022723"/>
    </source>
</evidence>
<dbReference type="InterPro" id="IPR004360">
    <property type="entry name" value="Glyas_Fos-R_dOase_dom"/>
</dbReference>
<evidence type="ECO:0000313" key="3">
    <source>
        <dbReference type="EMBL" id="QUE52685.1"/>
    </source>
</evidence>
<sequence>MKVRKMDHVGVIVEDLAAATEFFVDLGFEVLGKMDGMQGEWLDRIVGLQGVRTSIVMLGAPDGGSNVELAKFHTAADERGIRPEAANALGIRHLAFVVEGIDAIVAKLKSKGVELFSEVETYEDCYKLLYVRGPEGIIIELAEEIG</sequence>
<dbReference type="PANTHER" id="PTHR43048:SF5">
    <property type="entry name" value="BLR5325 PROTEIN"/>
    <property type="match status" value="1"/>
</dbReference>
<feature type="domain" description="VOC" evidence="2">
    <location>
        <begin position="5"/>
        <end position="144"/>
    </location>
</feature>
<dbReference type="GO" id="GO:0046491">
    <property type="term" value="P:L-methylmalonyl-CoA metabolic process"/>
    <property type="evidence" value="ECO:0007669"/>
    <property type="project" value="TreeGrafter"/>
</dbReference>
<organism evidence="3 4">
    <name type="scientific">Luteolibacter ambystomatis</name>
    <dbReference type="NCBI Taxonomy" id="2824561"/>
    <lineage>
        <taxon>Bacteria</taxon>
        <taxon>Pseudomonadati</taxon>
        <taxon>Verrucomicrobiota</taxon>
        <taxon>Verrucomicrobiia</taxon>
        <taxon>Verrucomicrobiales</taxon>
        <taxon>Verrucomicrobiaceae</taxon>
        <taxon>Luteolibacter</taxon>
    </lineage>
</organism>